<feature type="compositionally biased region" description="Polar residues" evidence="1">
    <location>
        <begin position="113"/>
        <end position="139"/>
    </location>
</feature>
<feature type="compositionally biased region" description="Polar residues" evidence="1">
    <location>
        <begin position="80"/>
        <end position="92"/>
    </location>
</feature>
<evidence type="ECO:0000256" key="1">
    <source>
        <dbReference type="SAM" id="MobiDB-lite"/>
    </source>
</evidence>
<evidence type="ECO:0000313" key="3">
    <source>
        <dbReference type="Proteomes" id="UP000289738"/>
    </source>
</evidence>
<accession>A0A444YNS7</accession>
<name>A0A444YNS7_ARAHY</name>
<dbReference type="InterPro" id="IPR004252">
    <property type="entry name" value="Probable_transposase_24"/>
</dbReference>
<dbReference type="Pfam" id="PF03004">
    <property type="entry name" value="Transposase_24"/>
    <property type="match status" value="1"/>
</dbReference>
<reference evidence="2 3" key="1">
    <citation type="submission" date="2019-01" db="EMBL/GenBank/DDBJ databases">
        <title>Sequencing of cultivated peanut Arachis hypogaea provides insights into genome evolution and oil improvement.</title>
        <authorList>
            <person name="Chen X."/>
        </authorList>
    </citation>
    <scope>NUCLEOTIDE SEQUENCE [LARGE SCALE GENOMIC DNA]</scope>
    <source>
        <strain evidence="3">cv. Fuhuasheng</strain>
        <tissue evidence="2">Leaves</tissue>
    </source>
</reference>
<dbReference type="Proteomes" id="UP000289738">
    <property type="component" value="Chromosome B06"/>
</dbReference>
<protein>
    <submittedName>
        <fullName evidence="2">Uncharacterized protein</fullName>
    </submittedName>
</protein>
<feature type="region of interest" description="Disordered" evidence="1">
    <location>
        <begin position="1"/>
        <end position="139"/>
    </location>
</feature>
<gene>
    <name evidence="2" type="ORF">Ahy_B06g082502</name>
</gene>
<comment type="caution">
    <text evidence="2">The sequence shown here is derived from an EMBL/GenBank/DDBJ whole genome shotgun (WGS) entry which is preliminary data.</text>
</comment>
<keyword evidence="3" id="KW-1185">Reference proteome</keyword>
<evidence type="ECO:0000313" key="2">
    <source>
        <dbReference type="EMBL" id="RYR03509.1"/>
    </source>
</evidence>
<dbReference type="AlphaFoldDB" id="A0A444YNS7"/>
<proteinExistence type="predicted"/>
<dbReference type="EMBL" id="SDMP01000016">
    <property type="protein sequence ID" value="RYR03509.1"/>
    <property type="molecule type" value="Genomic_DNA"/>
</dbReference>
<organism evidence="2 3">
    <name type="scientific">Arachis hypogaea</name>
    <name type="common">Peanut</name>
    <dbReference type="NCBI Taxonomy" id="3818"/>
    <lineage>
        <taxon>Eukaryota</taxon>
        <taxon>Viridiplantae</taxon>
        <taxon>Streptophyta</taxon>
        <taxon>Embryophyta</taxon>
        <taxon>Tracheophyta</taxon>
        <taxon>Spermatophyta</taxon>
        <taxon>Magnoliopsida</taxon>
        <taxon>eudicotyledons</taxon>
        <taxon>Gunneridae</taxon>
        <taxon>Pentapetalae</taxon>
        <taxon>rosids</taxon>
        <taxon>fabids</taxon>
        <taxon>Fabales</taxon>
        <taxon>Fabaceae</taxon>
        <taxon>Papilionoideae</taxon>
        <taxon>50 kb inversion clade</taxon>
        <taxon>dalbergioids sensu lato</taxon>
        <taxon>Dalbergieae</taxon>
        <taxon>Pterocarpus clade</taxon>
        <taxon>Arachis</taxon>
    </lineage>
</organism>
<sequence>MVGRDRDRGRGRCRGRGRKGRPRLSTGQPLDLHADPYSLVGSSSDMTAPTNGRPPPIATTTPSRQEPQIHIMPTPGVPRSCTQQANEPSNIASHGVKSDPAVVVPSRAGSCGERQTTSNSTQDAQGQGTSTATGHSSISAPKLRYDRAKCWHPPKPRLKRISQVFRKNYNKHWLSFDEADYDTRKIWWTEWRARNTTARKSTRGTSLHTAGGTTFPEARLRLNHSLGRPSRMDEFFEHTHTRKEDRTQWVDEHSQKTKDIFQERMFQAEQERQAAIEAGVTNPPAVSE</sequence>
<feature type="compositionally biased region" description="Polar residues" evidence="1">
    <location>
        <begin position="40"/>
        <end position="50"/>
    </location>
</feature>
<feature type="compositionally biased region" description="Basic residues" evidence="1">
    <location>
        <begin position="11"/>
        <end position="22"/>
    </location>
</feature>
<feature type="compositionally biased region" description="Basic and acidic residues" evidence="1">
    <location>
        <begin position="1"/>
        <end position="10"/>
    </location>
</feature>